<reference evidence="1" key="1">
    <citation type="submission" date="2021-06" db="EMBL/GenBank/DDBJ databases">
        <authorList>
            <person name="Kallberg Y."/>
            <person name="Tangrot J."/>
            <person name="Rosling A."/>
        </authorList>
    </citation>
    <scope>NUCLEOTIDE SEQUENCE</scope>
    <source>
        <strain evidence="1">FL966</strain>
    </source>
</reference>
<protein>
    <submittedName>
        <fullName evidence="1">3974_t:CDS:1</fullName>
    </submittedName>
</protein>
<sequence>MSGPLIVLLGVCIFACICLISLLMHLRAAWSLVALVEKV</sequence>
<dbReference type="EMBL" id="CAJVQA010005243">
    <property type="protein sequence ID" value="CAG8616239.1"/>
    <property type="molecule type" value="Genomic_DNA"/>
</dbReference>
<gene>
    <name evidence="1" type="ORF">CPELLU_LOCUS7695</name>
</gene>
<comment type="caution">
    <text evidence="1">The sequence shown here is derived from an EMBL/GenBank/DDBJ whole genome shotgun (WGS) entry which is preliminary data.</text>
</comment>
<accession>A0A9N9GK25</accession>
<organism evidence="1 2">
    <name type="scientific">Cetraspora pellucida</name>
    <dbReference type="NCBI Taxonomy" id="1433469"/>
    <lineage>
        <taxon>Eukaryota</taxon>
        <taxon>Fungi</taxon>
        <taxon>Fungi incertae sedis</taxon>
        <taxon>Mucoromycota</taxon>
        <taxon>Glomeromycotina</taxon>
        <taxon>Glomeromycetes</taxon>
        <taxon>Diversisporales</taxon>
        <taxon>Gigasporaceae</taxon>
        <taxon>Cetraspora</taxon>
    </lineage>
</organism>
<evidence type="ECO:0000313" key="2">
    <source>
        <dbReference type="Proteomes" id="UP000789759"/>
    </source>
</evidence>
<dbReference type="Proteomes" id="UP000789759">
    <property type="component" value="Unassembled WGS sequence"/>
</dbReference>
<proteinExistence type="predicted"/>
<evidence type="ECO:0000313" key="1">
    <source>
        <dbReference type="EMBL" id="CAG8616239.1"/>
    </source>
</evidence>
<name>A0A9N9GK25_9GLOM</name>
<dbReference type="AlphaFoldDB" id="A0A9N9GK25"/>
<keyword evidence="2" id="KW-1185">Reference proteome</keyword>